<feature type="domain" description="Phage capsid-like C-terminal" evidence="3">
    <location>
        <begin position="154"/>
        <end position="438"/>
    </location>
</feature>
<protein>
    <submittedName>
        <fullName evidence="4">Phage major capsid protein, HK97 family</fullName>
    </submittedName>
</protein>
<sequence>MDPKATPLDVARFFNRAPARPPAPPANRPAPPAAGDPAAATQPRDEPIPATIDEIMDEMSAIAANTDTRALTDAEANRYERLESALAGARRSENIRRRQEAYETPVPGDLAVAAYAGTARRDDTYNQAFNHYLRSGKPNSDLMNAQQVGTDSEGGYLVSPQFRQKLVEAQKSYGGLAAEVDGFATDRGGEVEYPSVDDTASEGAITAEEAAFAGGADLAFGSVSLKAYKYTSTGADPNAGLRVSVELIQDAEFDIEALLARALATRIARKQARDWVTADGSGKPYGIAHAGLTADVVLAAGNAITYQKLLDIESALDPAYEQSAKWAFSKNTWQRIRALVDSAGRPLVDPQQSSGIGGRPARELLGYPVVIDQGFPNMTTLNARWGVLGDLREAYTIRRVANFTMIVNPYSRANYGQVEYVAWERADGNVQNRKAYALAQANAA</sequence>
<evidence type="ECO:0000313" key="5">
    <source>
        <dbReference type="EMBL" id="SCL43995.1"/>
    </source>
</evidence>
<gene>
    <name evidence="4" type="ORF">GA0070604_0027</name>
    <name evidence="5" type="ORF">GA0070604_0133</name>
</gene>
<name>A0A1C6TPR5_9ACTN</name>
<proteinExistence type="predicted"/>
<dbReference type="Pfam" id="PF05065">
    <property type="entry name" value="Phage_capsid"/>
    <property type="match status" value="1"/>
</dbReference>
<dbReference type="EMBL" id="FMHY01000002">
    <property type="protein sequence ID" value="SCL43995.1"/>
    <property type="molecule type" value="Genomic_DNA"/>
</dbReference>
<dbReference type="RefSeq" id="WP_167363363.1">
    <property type="nucleotide sequence ID" value="NZ_FMHY01000001.1"/>
</dbReference>
<reference evidence="4" key="1">
    <citation type="submission" date="2016-06" db="EMBL/GenBank/DDBJ databases">
        <authorList>
            <person name="Kjaerup R.B."/>
            <person name="Dalgaard T.S."/>
            <person name="Juul-Madsen H.R."/>
        </authorList>
    </citation>
    <scope>NUCLEOTIDE SEQUENCE [LARGE SCALE GENOMIC DNA]</scope>
    <source>
        <strain evidence="4">DSM 44814</strain>
    </source>
</reference>
<comment type="subcellular location">
    <subcellularLocation>
        <location evidence="1">Virion</location>
    </subcellularLocation>
</comment>
<dbReference type="STRING" id="227316.GA0070604_0027"/>
<dbReference type="NCBIfam" id="TIGR01554">
    <property type="entry name" value="major_cap_HK97"/>
    <property type="match status" value="1"/>
</dbReference>
<dbReference type="InterPro" id="IPR054612">
    <property type="entry name" value="Phage_capsid-like_C"/>
</dbReference>
<evidence type="ECO:0000313" key="4">
    <source>
        <dbReference type="EMBL" id="SCL43822.1"/>
    </source>
</evidence>
<accession>A0A1C6TPR5</accession>
<dbReference type="Proteomes" id="UP000199696">
    <property type="component" value="Unassembled WGS sequence"/>
</dbReference>
<feature type="compositionally biased region" description="Pro residues" evidence="2">
    <location>
        <begin position="19"/>
        <end position="34"/>
    </location>
</feature>
<keyword evidence="6" id="KW-1185">Reference proteome</keyword>
<reference evidence="6" key="2">
    <citation type="submission" date="2016-06" db="EMBL/GenBank/DDBJ databases">
        <authorList>
            <person name="Varghese N."/>
            <person name="Submissions Spin"/>
        </authorList>
    </citation>
    <scope>NUCLEOTIDE SEQUENCE [LARGE SCALE GENOMIC DNA]</scope>
    <source>
        <strain evidence="6">DSM 44814</strain>
    </source>
</reference>
<evidence type="ECO:0000256" key="1">
    <source>
        <dbReference type="ARBA" id="ARBA00004328"/>
    </source>
</evidence>
<evidence type="ECO:0000256" key="2">
    <source>
        <dbReference type="SAM" id="MobiDB-lite"/>
    </source>
</evidence>
<evidence type="ECO:0000313" key="6">
    <source>
        <dbReference type="Proteomes" id="UP000199696"/>
    </source>
</evidence>
<dbReference type="EMBL" id="FMHY01000001">
    <property type="protein sequence ID" value="SCL43822.1"/>
    <property type="molecule type" value="Genomic_DNA"/>
</dbReference>
<evidence type="ECO:0000259" key="3">
    <source>
        <dbReference type="Pfam" id="PF05065"/>
    </source>
</evidence>
<dbReference type="AlphaFoldDB" id="A0A1C6TPR5"/>
<feature type="region of interest" description="Disordered" evidence="2">
    <location>
        <begin position="1"/>
        <end position="49"/>
    </location>
</feature>
<dbReference type="SUPFAM" id="SSF56563">
    <property type="entry name" value="Major capsid protein gp5"/>
    <property type="match status" value="1"/>
</dbReference>
<dbReference type="InterPro" id="IPR024455">
    <property type="entry name" value="Phage_capsid"/>
</dbReference>
<organism evidence="4 6">
    <name type="scientific">Micromonospora eburnea</name>
    <dbReference type="NCBI Taxonomy" id="227316"/>
    <lineage>
        <taxon>Bacteria</taxon>
        <taxon>Bacillati</taxon>
        <taxon>Actinomycetota</taxon>
        <taxon>Actinomycetes</taxon>
        <taxon>Micromonosporales</taxon>
        <taxon>Micromonosporaceae</taxon>
        <taxon>Micromonospora</taxon>
    </lineage>
</organism>